<dbReference type="EMBL" id="JAIWYP010000008">
    <property type="protein sequence ID" value="KAH3782029.1"/>
    <property type="molecule type" value="Genomic_DNA"/>
</dbReference>
<accession>A0A9D4IR58</accession>
<gene>
    <name evidence="1" type="ORF">DPMN_159940</name>
</gene>
<evidence type="ECO:0000313" key="2">
    <source>
        <dbReference type="Proteomes" id="UP000828390"/>
    </source>
</evidence>
<protein>
    <submittedName>
        <fullName evidence="1">Uncharacterized protein</fullName>
    </submittedName>
</protein>
<reference evidence="1" key="2">
    <citation type="submission" date="2020-11" db="EMBL/GenBank/DDBJ databases">
        <authorList>
            <person name="McCartney M.A."/>
            <person name="Auch B."/>
            <person name="Kono T."/>
            <person name="Mallez S."/>
            <person name="Becker A."/>
            <person name="Gohl D.M."/>
            <person name="Silverstein K.A.T."/>
            <person name="Koren S."/>
            <person name="Bechman K.B."/>
            <person name="Herman A."/>
            <person name="Abrahante J.E."/>
            <person name="Garbe J."/>
        </authorList>
    </citation>
    <scope>NUCLEOTIDE SEQUENCE</scope>
    <source>
        <strain evidence="1">Duluth1</strain>
        <tissue evidence="1">Whole animal</tissue>
    </source>
</reference>
<organism evidence="1 2">
    <name type="scientific">Dreissena polymorpha</name>
    <name type="common">Zebra mussel</name>
    <name type="synonym">Mytilus polymorpha</name>
    <dbReference type="NCBI Taxonomy" id="45954"/>
    <lineage>
        <taxon>Eukaryota</taxon>
        <taxon>Metazoa</taxon>
        <taxon>Spiralia</taxon>
        <taxon>Lophotrochozoa</taxon>
        <taxon>Mollusca</taxon>
        <taxon>Bivalvia</taxon>
        <taxon>Autobranchia</taxon>
        <taxon>Heteroconchia</taxon>
        <taxon>Euheterodonta</taxon>
        <taxon>Imparidentia</taxon>
        <taxon>Neoheterodontei</taxon>
        <taxon>Myida</taxon>
        <taxon>Dreissenoidea</taxon>
        <taxon>Dreissenidae</taxon>
        <taxon>Dreissena</taxon>
    </lineage>
</organism>
<sequence length="142" mass="16171">MLLLQDFYDEFFKQSSAADRGAICQLKKLFNFLQVCRDISECFLHAWEFMATTVEGFVCLLLMEYLNMNSPSDRPQTAPDGIEAANNLDKQEYFYTITATVANKIWQTLDVSKLTCEDFTDKHVICCVAANEYGVNFSTMGV</sequence>
<keyword evidence="2" id="KW-1185">Reference proteome</keyword>
<name>A0A9D4IR58_DREPO</name>
<dbReference type="AlphaFoldDB" id="A0A9D4IR58"/>
<dbReference type="Proteomes" id="UP000828390">
    <property type="component" value="Unassembled WGS sequence"/>
</dbReference>
<comment type="caution">
    <text evidence="1">The sequence shown here is derived from an EMBL/GenBank/DDBJ whole genome shotgun (WGS) entry which is preliminary data.</text>
</comment>
<evidence type="ECO:0000313" key="1">
    <source>
        <dbReference type="EMBL" id="KAH3782029.1"/>
    </source>
</evidence>
<proteinExistence type="predicted"/>
<reference evidence="1" key="1">
    <citation type="journal article" date="2019" name="bioRxiv">
        <title>The Genome of the Zebra Mussel, Dreissena polymorpha: A Resource for Invasive Species Research.</title>
        <authorList>
            <person name="McCartney M.A."/>
            <person name="Auch B."/>
            <person name="Kono T."/>
            <person name="Mallez S."/>
            <person name="Zhang Y."/>
            <person name="Obille A."/>
            <person name="Becker A."/>
            <person name="Abrahante J.E."/>
            <person name="Garbe J."/>
            <person name="Badalamenti J.P."/>
            <person name="Herman A."/>
            <person name="Mangelson H."/>
            <person name="Liachko I."/>
            <person name="Sullivan S."/>
            <person name="Sone E.D."/>
            <person name="Koren S."/>
            <person name="Silverstein K.A.T."/>
            <person name="Beckman K.B."/>
            <person name="Gohl D.M."/>
        </authorList>
    </citation>
    <scope>NUCLEOTIDE SEQUENCE</scope>
    <source>
        <strain evidence="1">Duluth1</strain>
        <tissue evidence="1">Whole animal</tissue>
    </source>
</reference>